<comment type="caution">
    <text evidence="1">The sequence shown here is derived from an EMBL/GenBank/DDBJ whole genome shotgun (WGS) entry which is preliminary data.</text>
</comment>
<protein>
    <submittedName>
        <fullName evidence="1">DUF5784 family protein</fullName>
    </submittedName>
</protein>
<name>A0ABD5ST90_9EURY</name>
<keyword evidence="2" id="KW-1185">Reference proteome</keyword>
<dbReference type="AlphaFoldDB" id="A0ABD5ST90"/>
<dbReference type="InterPro" id="IPR043953">
    <property type="entry name" value="DUF5784"/>
</dbReference>
<organism evidence="1 2">
    <name type="scientific">Natrinema soli</name>
    <dbReference type="NCBI Taxonomy" id="1930624"/>
    <lineage>
        <taxon>Archaea</taxon>
        <taxon>Methanobacteriati</taxon>
        <taxon>Methanobacteriota</taxon>
        <taxon>Stenosarchaea group</taxon>
        <taxon>Halobacteria</taxon>
        <taxon>Halobacteriales</taxon>
        <taxon>Natrialbaceae</taxon>
        <taxon>Natrinema</taxon>
    </lineage>
</organism>
<evidence type="ECO:0000313" key="2">
    <source>
        <dbReference type="Proteomes" id="UP001596383"/>
    </source>
</evidence>
<accession>A0ABD5ST90</accession>
<feature type="non-terminal residue" evidence="1">
    <location>
        <position position="1"/>
    </location>
</feature>
<proteinExistence type="predicted"/>
<reference evidence="1 2" key="1">
    <citation type="journal article" date="2019" name="Int. J. Syst. Evol. Microbiol.">
        <title>The Global Catalogue of Microorganisms (GCM) 10K type strain sequencing project: providing services to taxonomists for standard genome sequencing and annotation.</title>
        <authorList>
            <consortium name="The Broad Institute Genomics Platform"/>
            <consortium name="The Broad Institute Genome Sequencing Center for Infectious Disease"/>
            <person name="Wu L."/>
            <person name="Ma J."/>
        </authorList>
    </citation>
    <scope>NUCLEOTIDE SEQUENCE [LARGE SCALE GENOMIC DNA]</scope>
    <source>
        <strain evidence="1 2">LMG 29247</strain>
    </source>
</reference>
<dbReference type="RefSeq" id="WP_273741152.1">
    <property type="nucleotide sequence ID" value="NZ_JAQIVI010000536.1"/>
</dbReference>
<dbReference type="EMBL" id="JBHSWV010000536">
    <property type="protein sequence ID" value="MFC6768364.1"/>
    <property type="molecule type" value="Genomic_DNA"/>
</dbReference>
<dbReference type="Proteomes" id="UP001596383">
    <property type="component" value="Unassembled WGS sequence"/>
</dbReference>
<dbReference type="Pfam" id="PF19096">
    <property type="entry name" value="DUF5784"/>
    <property type="match status" value="1"/>
</dbReference>
<sequence length="48" mass="5338">AWSAVRGEQPDVRHRPAVVYRVRPNGHAEGYRKGSVPLELGDALELLD</sequence>
<gene>
    <name evidence="1" type="ORF">ACFQE6_26175</name>
</gene>
<evidence type="ECO:0000313" key="1">
    <source>
        <dbReference type="EMBL" id="MFC6768364.1"/>
    </source>
</evidence>